<organism evidence="2 3">
    <name type="scientific">Ophiophagus hannah</name>
    <name type="common">King cobra</name>
    <name type="synonym">Naja hannah</name>
    <dbReference type="NCBI Taxonomy" id="8665"/>
    <lineage>
        <taxon>Eukaryota</taxon>
        <taxon>Metazoa</taxon>
        <taxon>Chordata</taxon>
        <taxon>Craniata</taxon>
        <taxon>Vertebrata</taxon>
        <taxon>Euteleostomi</taxon>
        <taxon>Lepidosauria</taxon>
        <taxon>Squamata</taxon>
        <taxon>Bifurcata</taxon>
        <taxon>Unidentata</taxon>
        <taxon>Episquamata</taxon>
        <taxon>Toxicofera</taxon>
        <taxon>Serpentes</taxon>
        <taxon>Colubroidea</taxon>
        <taxon>Elapidae</taxon>
        <taxon>Elapinae</taxon>
        <taxon>Ophiophagus</taxon>
    </lineage>
</organism>
<evidence type="ECO:0000313" key="3">
    <source>
        <dbReference type="Proteomes" id="UP000018936"/>
    </source>
</evidence>
<feature type="non-terminal residue" evidence="2">
    <location>
        <position position="1"/>
    </location>
</feature>
<dbReference type="Pfam" id="PF12108">
    <property type="entry name" value="SF3a60_bindingd"/>
    <property type="match status" value="1"/>
</dbReference>
<gene>
    <name evidence="2" type="primary">SF3A3</name>
    <name evidence="2" type="ORF">L345_14015</name>
</gene>
<keyword evidence="3" id="KW-1185">Reference proteome</keyword>
<dbReference type="OrthoDB" id="2160351at2759"/>
<dbReference type="InterPro" id="IPR021966">
    <property type="entry name" value="SF3a60_bindingd"/>
</dbReference>
<feature type="domain" description="Splicing factor SF3a60 binding" evidence="1">
    <location>
        <begin position="5"/>
        <end position="31"/>
    </location>
</feature>
<accession>V8NF32</accession>
<dbReference type="AlphaFoldDB" id="V8NF32"/>
<name>V8NF32_OPHHA</name>
<sequence>EELGAISGPNEFAEFYNRLKQIKEFHRKHPNEVSGPRQNPACLLWQSLGQKALGSQDLRFCKHLALGIQADGLQRFRAGFWPAQFWRKRVMLDARHQGLVCPGPSQAERNRLTTLAARIEELDALILSSGILARPPVLCYLQIR</sequence>
<comment type="caution">
    <text evidence="2">The sequence shown here is derived from an EMBL/GenBank/DDBJ whole genome shotgun (WGS) entry which is preliminary data.</text>
</comment>
<evidence type="ECO:0000259" key="1">
    <source>
        <dbReference type="Pfam" id="PF12108"/>
    </source>
</evidence>
<dbReference type="EMBL" id="AZIM01004835">
    <property type="protein sequence ID" value="ETE60248.1"/>
    <property type="molecule type" value="Genomic_DNA"/>
</dbReference>
<reference evidence="2 3" key="1">
    <citation type="journal article" date="2013" name="Proc. Natl. Acad. Sci. U.S.A.">
        <title>The king cobra genome reveals dynamic gene evolution and adaptation in the snake venom system.</title>
        <authorList>
            <person name="Vonk F.J."/>
            <person name="Casewell N.R."/>
            <person name="Henkel C.V."/>
            <person name="Heimberg A.M."/>
            <person name="Jansen H.J."/>
            <person name="McCleary R.J."/>
            <person name="Kerkkamp H.M."/>
            <person name="Vos R.A."/>
            <person name="Guerreiro I."/>
            <person name="Calvete J.J."/>
            <person name="Wuster W."/>
            <person name="Woods A.E."/>
            <person name="Logan J.M."/>
            <person name="Harrison R.A."/>
            <person name="Castoe T.A."/>
            <person name="de Koning A.P."/>
            <person name="Pollock D.D."/>
            <person name="Yandell M."/>
            <person name="Calderon D."/>
            <person name="Renjifo C."/>
            <person name="Currier R.B."/>
            <person name="Salgado D."/>
            <person name="Pla D."/>
            <person name="Sanz L."/>
            <person name="Hyder A.S."/>
            <person name="Ribeiro J.M."/>
            <person name="Arntzen J.W."/>
            <person name="van den Thillart G.E."/>
            <person name="Boetzer M."/>
            <person name="Pirovano W."/>
            <person name="Dirks R.P."/>
            <person name="Spaink H.P."/>
            <person name="Duboule D."/>
            <person name="McGlinn E."/>
            <person name="Kini R.M."/>
            <person name="Richardson M.K."/>
        </authorList>
    </citation>
    <scope>NUCLEOTIDE SEQUENCE</scope>
    <source>
        <tissue evidence="2">Blood</tissue>
    </source>
</reference>
<evidence type="ECO:0000313" key="2">
    <source>
        <dbReference type="EMBL" id="ETE60248.1"/>
    </source>
</evidence>
<protein>
    <submittedName>
        <fullName evidence="2">Splicing factor 3A subunit 3</fullName>
    </submittedName>
</protein>
<dbReference type="Proteomes" id="UP000018936">
    <property type="component" value="Unassembled WGS sequence"/>
</dbReference>
<proteinExistence type="predicted"/>